<evidence type="ECO:0000256" key="1">
    <source>
        <dbReference type="SAM" id="Phobius"/>
    </source>
</evidence>
<keyword evidence="1" id="KW-1133">Transmembrane helix</keyword>
<dbReference type="Gene3D" id="1.20.1070.10">
    <property type="entry name" value="Rhodopsin 7-helix transmembrane proteins"/>
    <property type="match status" value="1"/>
</dbReference>
<dbReference type="AlphaFoldDB" id="A0A183BKF7"/>
<dbReference type="WBParaSite" id="GPLIN_000108700">
    <property type="protein sequence ID" value="GPLIN_000108700"/>
    <property type="gene ID" value="GPLIN_000108700"/>
</dbReference>
<accession>A0A183BKF7</accession>
<dbReference type="Pfam" id="PF10321">
    <property type="entry name" value="7TM_GPCR_Srt"/>
    <property type="match status" value="1"/>
</dbReference>
<dbReference type="SUPFAM" id="SSF81321">
    <property type="entry name" value="Family A G protein-coupled receptor-like"/>
    <property type="match status" value="1"/>
</dbReference>
<feature type="transmembrane region" description="Helical" evidence="1">
    <location>
        <begin position="207"/>
        <end position="225"/>
    </location>
</feature>
<dbReference type="PANTHER" id="PTHR23021:SF82">
    <property type="entry name" value="G PROTEIN-COUPLED RECEPTOR"/>
    <property type="match status" value="1"/>
</dbReference>
<evidence type="ECO:0000313" key="3">
    <source>
        <dbReference type="WBParaSite" id="GPLIN_000108700"/>
    </source>
</evidence>
<reference evidence="3" key="2">
    <citation type="submission" date="2016-06" db="UniProtKB">
        <authorList>
            <consortium name="WormBaseParasite"/>
        </authorList>
    </citation>
    <scope>IDENTIFICATION</scope>
</reference>
<sequence length="303" mass="33841">MTAPALWLHLDQNESLLNIAVGCAIVATSALCLTLNLIVIKAIIADKNYLLKLNCYKFILALCLVDCTQSIVLGAIATSSYIFYAIITIVLAINRLTVIVLHRTEKFLFSSVCIKFWFLLPALISLSFSLALCSPWAAISYSPDQFSWAYDESRPLSNLVQSLEEIIEVAGIPIAGLIYGVIFFAILYKRINGLVLRQTGAVAERKVLIQAFVITAYCTVLNYLWHNSKWLLPNTKTAKCALNFMWICNGAVNPFIYLAVNSTIRQRIVAVFVTTPNVAPRNFQTNLPMEMKGIPMQNNFFLN</sequence>
<dbReference type="PANTHER" id="PTHR23021">
    <property type="entry name" value="SERPENTINE RECEPTOR, CLASS T"/>
    <property type="match status" value="1"/>
</dbReference>
<proteinExistence type="predicted"/>
<feature type="transmembrane region" description="Helical" evidence="1">
    <location>
        <begin position="116"/>
        <end position="139"/>
    </location>
</feature>
<feature type="transmembrane region" description="Helical" evidence="1">
    <location>
        <begin position="16"/>
        <end position="44"/>
    </location>
</feature>
<feature type="transmembrane region" description="Helical" evidence="1">
    <location>
        <begin position="56"/>
        <end position="76"/>
    </location>
</feature>
<keyword evidence="1" id="KW-0812">Transmembrane</keyword>
<evidence type="ECO:0000313" key="2">
    <source>
        <dbReference type="Proteomes" id="UP000050741"/>
    </source>
</evidence>
<dbReference type="Proteomes" id="UP000050741">
    <property type="component" value="Unassembled WGS sequence"/>
</dbReference>
<keyword evidence="2" id="KW-1185">Reference proteome</keyword>
<name>A0A183BKF7_GLOPA</name>
<feature type="transmembrane region" description="Helical" evidence="1">
    <location>
        <begin position="241"/>
        <end position="260"/>
    </location>
</feature>
<organism evidence="2 3">
    <name type="scientific">Globodera pallida</name>
    <name type="common">Potato cyst nematode worm</name>
    <name type="synonym">Heterodera pallida</name>
    <dbReference type="NCBI Taxonomy" id="36090"/>
    <lineage>
        <taxon>Eukaryota</taxon>
        <taxon>Metazoa</taxon>
        <taxon>Ecdysozoa</taxon>
        <taxon>Nematoda</taxon>
        <taxon>Chromadorea</taxon>
        <taxon>Rhabditida</taxon>
        <taxon>Tylenchina</taxon>
        <taxon>Tylenchomorpha</taxon>
        <taxon>Tylenchoidea</taxon>
        <taxon>Heteroderidae</taxon>
        <taxon>Heteroderinae</taxon>
        <taxon>Globodera</taxon>
    </lineage>
</organism>
<keyword evidence="1" id="KW-0472">Membrane</keyword>
<feature type="transmembrane region" description="Helical" evidence="1">
    <location>
        <begin position="82"/>
        <end position="104"/>
    </location>
</feature>
<dbReference type="InterPro" id="IPR019425">
    <property type="entry name" value="7TM_GPCR_serpentine_rcpt_Srt"/>
</dbReference>
<protein>
    <submittedName>
        <fullName evidence="3">G_PROTEIN_RECEP_F1_2 domain-containing protein</fullName>
    </submittedName>
</protein>
<feature type="transmembrane region" description="Helical" evidence="1">
    <location>
        <begin position="166"/>
        <end position="187"/>
    </location>
</feature>
<reference evidence="2" key="1">
    <citation type="submission" date="2014-05" db="EMBL/GenBank/DDBJ databases">
        <title>The genome and life-stage specific transcriptomes of Globodera pallida elucidate key aspects of plant parasitism by a cyst nematode.</title>
        <authorList>
            <person name="Cotton J.A."/>
            <person name="Lilley C.J."/>
            <person name="Jones L.M."/>
            <person name="Kikuchi T."/>
            <person name="Reid A.J."/>
            <person name="Thorpe P."/>
            <person name="Tsai I.J."/>
            <person name="Beasley H."/>
            <person name="Blok V."/>
            <person name="Cock P.J.A."/>
            <person name="Van den Akker S.E."/>
            <person name="Holroyd N."/>
            <person name="Hunt M."/>
            <person name="Mantelin S."/>
            <person name="Naghra H."/>
            <person name="Pain A."/>
            <person name="Palomares-Rius J.E."/>
            <person name="Zarowiecki M."/>
            <person name="Berriman M."/>
            <person name="Jones J.T."/>
            <person name="Urwin P.E."/>
        </authorList>
    </citation>
    <scope>NUCLEOTIDE SEQUENCE [LARGE SCALE GENOMIC DNA]</scope>
    <source>
        <strain evidence="2">Lindley</strain>
    </source>
</reference>